<evidence type="ECO:0000313" key="4">
    <source>
        <dbReference type="Proteomes" id="UP001200110"/>
    </source>
</evidence>
<sequence length="156" mass="16442">MPEPTTGTETEPTTSTEADLTTGTETMRAFFPTSPFISTLGVRIVDLGEGTAHLRLPFRDANTTVGPMVHGGAIGACVDLGIMAAAWAGDGPVPEQLRGVTVSMSVNFIAPAMNDDIDIVATRLRRGRRLSHCAVEIRTRTDDQLVATGAGVYQVG</sequence>
<gene>
    <name evidence="3" type="ORF">L5G33_13455</name>
</gene>
<proteinExistence type="predicted"/>
<dbReference type="InterPro" id="IPR029069">
    <property type="entry name" value="HotDog_dom_sf"/>
</dbReference>
<dbReference type="Pfam" id="PF13622">
    <property type="entry name" value="4HBT_3"/>
    <property type="match status" value="1"/>
</dbReference>
<dbReference type="SUPFAM" id="SSF54637">
    <property type="entry name" value="Thioesterase/thiol ester dehydrase-isomerase"/>
    <property type="match status" value="1"/>
</dbReference>
<dbReference type="NCBIfam" id="TIGR00369">
    <property type="entry name" value="unchar_dom_1"/>
    <property type="match status" value="1"/>
</dbReference>
<evidence type="ECO:0000256" key="1">
    <source>
        <dbReference type="ARBA" id="ARBA00022801"/>
    </source>
</evidence>
<accession>A0ABS9IV78</accession>
<dbReference type="PANTHER" id="PTHR21660:SF1">
    <property type="entry name" value="ACYL-COENZYME A THIOESTERASE 13"/>
    <property type="match status" value="1"/>
</dbReference>
<dbReference type="InterPro" id="IPR003736">
    <property type="entry name" value="PAAI_dom"/>
</dbReference>
<dbReference type="CDD" id="cd03443">
    <property type="entry name" value="PaaI_thioesterase"/>
    <property type="match status" value="1"/>
</dbReference>
<protein>
    <submittedName>
        <fullName evidence="3">PaaI family thioesterase</fullName>
    </submittedName>
</protein>
<keyword evidence="1" id="KW-0378">Hydrolase</keyword>
<dbReference type="Proteomes" id="UP001200110">
    <property type="component" value="Unassembled WGS sequence"/>
</dbReference>
<evidence type="ECO:0000313" key="3">
    <source>
        <dbReference type="EMBL" id="MCF8589464.1"/>
    </source>
</evidence>
<name>A0ABS9IV78_9ACTN</name>
<evidence type="ECO:0000259" key="2">
    <source>
        <dbReference type="Pfam" id="PF13622"/>
    </source>
</evidence>
<comment type="caution">
    <text evidence="3">The sequence shown here is derived from an EMBL/GenBank/DDBJ whole genome shotgun (WGS) entry which is preliminary data.</text>
</comment>
<dbReference type="InterPro" id="IPR049449">
    <property type="entry name" value="TesB_ACOT8-like_N"/>
</dbReference>
<dbReference type="RefSeq" id="WP_236998679.1">
    <property type="nucleotide sequence ID" value="NZ_JAKKOR010000009.1"/>
</dbReference>
<keyword evidence="4" id="KW-1185">Reference proteome</keyword>
<dbReference type="InterPro" id="IPR039298">
    <property type="entry name" value="ACOT13"/>
</dbReference>
<reference evidence="3 4" key="1">
    <citation type="submission" date="2022-01" db="EMBL/GenBank/DDBJ databases">
        <authorList>
            <person name="Huang Y."/>
        </authorList>
    </citation>
    <scope>NUCLEOTIDE SEQUENCE [LARGE SCALE GENOMIC DNA]</scope>
    <source>
        <strain evidence="3 4">HY366</strain>
    </source>
</reference>
<feature type="domain" description="Acyl-CoA thioesterase-like N-terminal HotDog" evidence="2">
    <location>
        <begin position="63"/>
        <end position="150"/>
    </location>
</feature>
<organism evidence="3 4">
    <name type="scientific">Gordonia liuliyuniae</name>
    <dbReference type="NCBI Taxonomy" id="2911517"/>
    <lineage>
        <taxon>Bacteria</taxon>
        <taxon>Bacillati</taxon>
        <taxon>Actinomycetota</taxon>
        <taxon>Actinomycetes</taxon>
        <taxon>Mycobacteriales</taxon>
        <taxon>Gordoniaceae</taxon>
        <taxon>Gordonia</taxon>
    </lineage>
</organism>
<dbReference type="EMBL" id="JAKKOR010000009">
    <property type="protein sequence ID" value="MCF8589464.1"/>
    <property type="molecule type" value="Genomic_DNA"/>
</dbReference>
<dbReference type="Gene3D" id="3.10.129.10">
    <property type="entry name" value="Hotdog Thioesterase"/>
    <property type="match status" value="1"/>
</dbReference>
<dbReference type="PANTHER" id="PTHR21660">
    <property type="entry name" value="THIOESTERASE SUPERFAMILY MEMBER-RELATED"/>
    <property type="match status" value="1"/>
</dbReference>